<name>A0ABD2S6M9_9SOLN</name>
<evidence type="ECO:0000313" key="2">
    <source>
        <dbReference type="EMBL" id="KAL3339262.1"/>
    </source>
</evidence>
<dbReference type="EMBL" id="JBJKTR010000016">
    <property type="protein sequence ID" value="KAL3339265.1"/>
    <property type="molecule type" value="Genomic_DNA"/>
</dbReference>
<proteinExistence type="predicted"/>
<dbReference type="PANTHER" id="PTHR10775:SF166">
    <property type="entry name" value="OS04G0146034 PROTEIN"/>
    <property type="match status" value="1"/>
</dbReference>
<feature type="region of interest" description="Disordered" evidence="1">
    <location>
        <begin position="1"/>
        <end position="33"/>
    </location>
</feature>
<dbReference type="EMBL" id="JBJKTR010000016">
    <property type="protein sequence ID" value="KAL3339260.1"/>
    <property type="molecule type" value="Genomic_DNA"/>
</dbReference>
<dbReference type="EMBL" id="JBJKTR010000016">
    <property type="protein sequence ID" value="KAL3339259.1"/>
    <property type="molecule type" value="Genomic_DNA"/>
</dbReference>
<evidence type="ECO:0000256" key="1">
    <source>
        <dbReference type="SAM" id="MobiDB-lite"/>
    </source>
</evidence>
<dbReference type="Pfam" id="PF02992">
    <property type="entry name" value="Transposase_21"/>
    <property type="match status" value="1"/>
</dbReference>
<dbReference type="InterPro" id="IPR004242">
    <property type="entry name" value="Transposase_21"/>
</dbReference>
<dbReference type="AlphaFoldDB" id="A0ABD2S6M9"/>
<comment type="caution">
    <text evidence="2">The sequence shown here is derived from an EMBL/GenBank/DDBJ whole genome shotgun (WGS) entry which is preliminary data.</text>
</comment>
<gene>
    <name evidence="2" type="ORF">AABB24_028079</name>
</gene>
<evidence type="ECO:0000313" key="3">
    <source>
        <dbReference type="Proteomes" id="UP001627284"/>
    </source>
</evidence>
<organism evidence="2 3">
    <name type="scientific">Solanum stoloniferum</name>
    <dbReference type="NCBI Taxonomy" id="62892"/>
    <lineage>
        <taxon>Eukaryota</taxon>
        <taxon>Viridiplantae</taxon>
        <taxon>Streptophyta</taxon>
        <taxon>Embryophyta</taxon>
        <taxon>Tracheophyta</taxon>
        <taxon>Spermatophyta</taxon>
        <taxon>Magnoliopsida</taxon>
        <taxon>eudicotyledons</taxon>
        <taxon>Gunneridae</taxon>
        <taxon>Pentapetalae</taxon>
        <taxon>asterids</taxon>
        <taxon>lamiids</taxon>
        <taxon>Solanales</taxon>
        <taxon>Solanaceae</taxon>
        <taxon>Solanoideae</taxon>
        <taxon>Solaneae</taxon>
        <taxon>Solanum</taxon>
    </lineage>
</organism>
<dbReference type="EMBL" id="JBJKTR010000016">
    <property type="protein sequence ID" value="KAL3339262.1"/>
    <property type="molecule type" value="Genomic_DNA"/>
</dbReference>
<dbReference type="PANTHER" id="PTHR10775">
    <property type="entry name" value="OS08G0208400 PROTEIN"/>
    <property type="match status" value="1"/>
</dbReference>
<keyword evidence="3" id="KW-1185">Reference proteome</keyword>
<protein>
    <submittedName>
        <fullName evidence="2">Uncharacterized protein</fullName>
    </submittedName>
</protein>
<accession>A0ABD2S6M9</accession>
<sequence>MPNYHQWESHGESFVPISRPQLGTNTGDEIGANRTPINPYRTIVLDAAGPSFNLDSDVFDMDIDEEKPPNQNAQEIFEMLKAAEEPLFDGCRTHSPLSAVCRLLNIKSESNMSDNCYNQILLFLKELLPEDAKLPVDYYRTKQMVAKLGLRYEKIDVCQTGCILYYKDNEDKRDCPKCGKPRYKPKRRGSGRQKDVPYKVLRYFPITPRLQRLYMSSKTAEHMTWHWKYRREPGVMSHPSDGEAWKKFDQCHPNFAREPRNIRLGLATDGFSPYGNMAHPYSCWPVIITPYNLPPEMCMTSPYMFLSLLIPGPKSPGKNIDIYLEPLIDELKELWVDGVETYDSHKKQNFQMRAALMWTINDFPAYGMLSGWSTHGLLACPCCMGKSKAFYLKYGRKGSFFDCHRKFLPMGHPFRRDRKSFLRGRVENSTPPLRLSGEEVWNKVCTLPKVCDLHASSKLPVFGDQHNWTKQSIFWELPYWSTNII</sequence>
<dbReference type="Proteomes" id="UP001627284">
    <property type="component" value="Unassembled WGS sequence"/>
</dbReference>
<reference evidence="2 3" key="1">
    <citation type="submission" date="2024-05" db="EMBL/GenBank/DDBJ databases">
        <title>De novo assembly of an allotetraploid wild potato.</title>
        <authorList>
            <person name="Hosaka A.J."/>
        </authorList>
    </citation>
    <scope>NUCLEOTIDE SEQUENCE [LARGE SCALE GENOMIC DNA]</scope>
    <source>
        <tissue evidence="2">Young leaves</tissue>
    </source>
</reference>